<evidence type="ECO:0000259" key="3">
    <source>
        <dbReference type="PROSITE" id="PS51677"/>
    </source>
</evidence>
<dbReference type="PANTHER" id="PTHR10587">
    <property type="entry name" value="GLYCOSYL TRANSFERASE-RELATED"/>
    <property type="match status" value="1"/>
</dbReference>
<dbReference type="RefSeq" id="WP_083332221.1">
    <property type="nucleotide sequence ID" value="NZ_FNBD01000004.1"/>
</dbReference>
<dbReference type="Gene3D" id="3.20.20.370">
    <property type="entry name" value="Glycoside hydrolase/deacetylase"/>
    <property type="match status" value="1"/>
</dbReference>
<dbReference type="EMBL" id="FNBD01000004">
    <property type="protein sequence ID" value="SDE85197.1"/>
    <property type="molecule type" value="Genomic_DNA"/>
</dbReference>
<protein>
    <submittedName>
        <fullName evidence="4">Peptidoglycan/xylan/chitin deacetylase, PgdA/CDA1 family</fullName>
    </submittedName>
</protein>
<proteinExistence type="predicted"/>
<dbReference type="Proteomes" id="UP000182114">
    <property type="component" value="Unassembled WGS sequence"/>
</dbReference>
<dbReference type="eggNOG" id="COG0726">
    <property type="taxonomic scope" value="Bacteria"/>
</dbReference>
<organism evidence="4 5">
    <name type="scientific">Cellulophaga baltica</name>
    <dbReference type="NCBI Taxonomy" id="76594"/>
    <lineage>
        <taxon>Bacteria</taxon>
        <taxon>Pseudomonadati</taxon>
        <taxon>Bacteroidota</taxon>
        <taxon>Flavobacteriia</taxon>
        <taxon>Flavobacteriales</taxon>
        <taxon>Flavobacteriaceae</taxon>
        <taxon>Cellulophaga</taxon>
    </lineage>
</organism>
<accession>A0A1G7GAS2</accession>
<dbReference type="SUPFAM" id="SSF88713">
    <property type="entry name" value="Glycoside hydrolase/deacetylase"/>
    <property type="match status" value="1"/>
</dbReference>
<dbReference type="GO" id="GO:0016020">
    <property type="term" value="C:membrane"/>
    <property type="evidence" value="ECO:0007669"/>
    <property type="project" value="TreeGrafter"/>
</dbReference>
<feature type="domain" description="NodB homology" evidence="3">
    <location>
        <begin position="184"/>
        <end position="377"/>
    </location>
</feature>
<sequence length="377" mass="43976">MKKRVNYIYFMLLFMPLFFFGANGANFPITKTEPWPLKMESPLSFDIASKCEMLVFIEVFNSYDSLSASVLAESVALKSIHTKSVTQWKEATKTRILVNFNQLSDTALKELIPLKKNSNWNALSLEGLEQQFPSKFNAWYAATKFFYEDYVKEQIRLAALFPRITSEILQFSETDIQGHNFTDRHYLLTFDDGPTAVNGNTDKLIQVLDRYNLSGMFFVLGDNFEKRLKASSIQALQELYGENSVFSHGKVHKAHQKYAEWRSSIDDTNTLIQNVFPTENKNALVYFRPPYGQRNTDMVAYFTQKNSKIILWNIDSRDWSAKLNVQQVAQREIKLMLLWRKGILLFHDIHTKVQEVLPIVHEYFKDTEITWMKSRDF</sequence>
<dbReference type="GO" id="GO:0046872">
    <property type="term" value="F:metal ion binding"/>
    <property type="evidence" value="ECO:0007669"/>
    <property type="project" value="UniProtKB-KW"/>
</dbReference>
<reference evidence="5" key="1">
    <citation type="submission" date="2016-10" db="EMBL/GenBank/DDBJ databases">
        <authorList>
            <person name="Varghese N."/>
            <person name="Submissions S."/>
        </authorList>
    </citation>
    <scope>NUCLEOTIDE SEQUENCE [LARGE SCALE GENOMIC DNA]</scope>
    <source>
        <strain evidence="5">DSM 24729</strain>
    </source>
</reference>
<dbReference type="PANTHER" id="PTHR10587:SF133">
    <property type="entry name" value="CHITIN DEACETYLASE 1-RELATED"/>
    <property type="match status" value="1"/>
</dbReference>
<dbReference type="GO" id="GO:0005975">
    <property type="term" value="P:carbohydrate metabolic process"/>
    <property type="evidence" value="ECO:0007669"/>
    <property type="project" value="InterPro"/>
</dbReference>
<name>A0A1G7GAS2_9FLAO</name>
<evidence type="ECO:0000313" key="5">
    <source>
        <dbReference type="Proteomes" id="UP000182114"/>
    </source>
</evidence>
<keyword evidence="5" id="KW-1185">Reference proteome</keyword>
<keyword evidence="1" id="KW-0479">Metal-binding</keyword>
<evidence type="ECO:0000313" key="4">
    <source>
        <dbReference type="EMBL" id="SDE85197.1"/>
    </source>
</evidence>
<dbReference type="Pfam" id="PF01522">
    <property type="entry name" value="Polysacc_deac_1"/>
    <property type="match status" value="1"/>
</dbReference>
<dbReference type="GO" id="GO:0016810">
    <property type="term" value="F:hydrolase activity, acting on carbon-nitrogen (but not peptide) bonds"/>
    <property type="evidence" value="ECO:0007669"/>
    <property type="project" value="InterPro"/>
</dbReference>
<dbReference type="AlphaFoldDB" id="A0A1G7GAS2"/>
<evidence type="ECO:0000256" key="1">
    <source>
        <dbReference type="ARBA" id="ARBA00022723"/>
    </source>
</evidence>
<dbReference type="InterPro" id="IPR050248">
    <property type="entry name" value="Polysacc_deacetylase_ArnD"/>
</dbReference>
<dbReference type="CDD" id="cd10917">
    <property type="entry name" value="CE4_NodB_like_6s_7s"/>
    <property type="match status" value="1"/>
</dbReference>
<dbReference type="InterPro" id="IPR002509">
    <property type="entry name" value="NODB_dom"/>
</dbReference>
<evidence type="ECO:0000256" key="2">
    <source>
        <dbReference type="ARBA" id="ARBA00022801"/>
    </source>
</evidence>
<keyword evidence="2" id="KW-0378">Hydrolase</keyword>
<dbReference type="InterPro" id="IPR011330">
    <property type="entry name" value="Glyco_hydro/deAcase_b/a-brl"/>
</dbReference>
<dbReference type="PROSITE" id="PS51677">
    <property type="entry name" value="NODB"/>
    <property type="match status" value="1"/>
</dbReference>
<gene>
    <name evidence="4" type="ORF">SAMN04487992_104249</name>
</gene>